<sequence length="636" mass="72981">MTAGDISSKYEESFEFLQERKRRWVSQLVLLNNLQRGDQNIASTLLLTLFNRVLSSLYDDKLQVKFLPSQGIMQEQINAYNTLAQSDYLEMNKARIDYDWSWDTLAFGRGYLETLRFNKKRKIMEPHVINPLMFGYDPYFDNPQEWRYYWKWITKTKWEIEKLIKAGVITGVKKAEELPTGVDTYLWDYKTKRDAAKKGITPSSDTHTGDVFQILEFFGYDDDGDRAVFWTDKDRSKIIFETKLKLEDGEEDVAPDGTITDAGSKWPIVVKEAFREPHSSMVFSIFDILEDKHRAKSVLLNLAFIAAKDRANPIYMYNPDKVTDVSQLFSRQINQHIPVSEMDGAVMPLNTQDPMSQGLIEFISMLTDEANAPVGTGEILEPQIGGKGTATEAAITQQLNDMAQSLQSKVMQFGESEFWGHWFHRYALYGEELGSKMANIVGVKGITTEEIDLKMFNTDYPPGVFVYSAKEAEYKELVVRRDLMTLYPQLAQTLDADGLRNFDKHVFFPKFLDDPSLIDIVFPKTIDEIKAEDENESLAQEELPRVSETDNHTTHIYTHMMLQPKTNAVWFHIAEHREMLEKQKKESIMQEQMAMQPMGQPQPASGAKPNAEKRNPMEAASPLKSEMQTSGNNTNK</sequence>
<feature type="region of interest" description="Disordered" evidence="1">
    <location>
        <begin position="588"/>
        <end position="636"/>
    </location>
</feature>
<accession>A0A6M3J872</accession>
<feature type="compositionally biased region" description="Polar residues" evidence="1">
    <location>
        <begin position="626"/>
        <end position="636"/>
    </location>
</feature>
<reference evidence="2" key="1">
    <citation type="submission" date="2020-03" db="EMBL/GenBank/DDBJ databases">
        <title>The deep terrestrial virosphere.</title>
        <authorList>
            <person name="Holmfeldt K."/>
            <person name="Nilsson E."/>
            <person name="Simone D."/>
            <person name="Lopez-Fernandez M."/>
            <person name="Wu X."/>
            <person name="de Brujin I."/>
            <person name="Lundin D."/>
            <person name="Andersson A."/>
            <person name="Bertilsson S."/>
            <person name="Dopson M."/>
        </authorList>
    </citation>
    <scope>NUCLEOTIDE SEQUENCE</scope>
    <source>
        <strain evidence="3">MM415A00136</strain>
        <strain evidence="2">MM415B00397</strain>
    </source>
</reference>
<organism evidence="2">
    <name type="scientific">viral metagenome</name>
    <dbReference type="NCBI Taxonomy" id="1070528"/>
    <lineage>
        <taxon>unclassified sequences</taxon>
        <taxon>metagenomes</taxon>
        <taxon>organismal metagenomes</taxon>
    </lineage>
</organism>
<name>A0A6M3J872_9ZZZZ</name>
<evidence type="ECO:0000313" key="3">
    <source>
        <dbReference type="EMBL" id="QJI05140.1"/>
    </source>
</evidence>
<evidence type="ECO:0008006" key="4">
    <source>
        <dbReference type="Google" id="ProtNLM"/>
    </source>
</evidence>
<dbReference type="Pfam" id="PF23899">
    <property type="entry name" value="SU10_portal"/>
    <property type="match status" value="1"/>
</dbReference>
<gene>
    <name evidence="3" type="ORF">MM415A00136_0022</name>
    <name evidence="2" type="ORF">MM415B00397_0037</name>
</gene>
<evidence type="ECO:0000256" key="1">
    <source>
        <dbReference type="SAM" id="MobiDB-lite"/>
    </source>
</evidence>
<evidence type="ECO:0000313" key="2">
    <source>
        <dbReference type="EMBL" id="QJA65425.1"/>
    </source>
</evidence>
<feature type="compositionally biased region" description="Low complexity" evidence="1">
    <location>
        <begin position="589"/>
        <end position="603"/>
    </location>
</feature>
<dbReference type="AlphaFoldDB" id="A0A6M3J872"/>
<dbReference type="EMBL" id="MT141538">
    <property type="protein sequence ID" value="QJA65425.1"/>
    <property type="molecule type" value="Genomic_DNA"/>
</dbReference>
<dbReference type="EMBL" id="MT145195">
    <property type="protein sequence ID" value="QJI05140.1"/>
    <property type="molecule type" value="Genomic_DNA"/>
</dbReference>
<protein>
    <recommendedName>
        <fullName evidence="4">Portal protein</fullName>
    </recommendedName>
</protein>
<dbReference type="InterPro" id="IPR056909">
    <property type="entry name" value="SU10_portal"/>
</dbReference>
<proteinExistence type="predicted"/>